<evidence type="ECO:0000259" key="7">
    <source>
        <dbReference type="PROSITE" id="PS50089"/>
    </source>
</evidence>
<dbReference type="GO" id="GO:0004176">
    <property type="term" value="F:ATP-dependent peptidase activity"/>
    <property type="evidence" value="ECO:0007669"/>
    <property type="project" value="InterPro"/>
</dbReference>
<feature type="region of interest" description="Disordered" evidence="5">
    <location>
        <begin position="2845"/>
        <end position="2906"/>
    </location>
</feature>
<dbReference type="Proteomes" id="UP000186817">
    <property type="component" value="Unassembled WGS sequence"/>
</dbReference>
<gene>
    <name evidence="9" type="primary">FTSH1</name>
    <name evidence="9" type="ORF">AK812_SmicGene12349</name>
</gene>
<keyword evidence="2" id="KW-0812">Transmembrane</keyword>
<dbReference type="InterPro" id="IPR036397">
    <property type="entry name" value="RNaseH_sf"/>
</dbReference>
<dbReference type="InterPro" id="IPR012337">
    <property type="entry name" value="RNaseH-like_sf"/>
</dbReference>
<evidence type="ECO:0000256" key="3">
    <source>
        <dbReference type="ARBA" id="ARBA00022989"/>
    </source>
</evidence>
<dbReference type="Gene3D" id="3.40.50.300">
    <property type="entry name" value="P-loop containing nucleotide triphosphate hydrolases"/>
    <property type="match status" value="1"/>
</dbReference>
<feature type="compositionally biased region" description="Basic and acidic residues" evidence="5">
    <location>
        <begin position="2868"/>
        <end position="2881"/>
    </location>
</feature>
<keyword evidence="4" id="KW-0862">Zinc</keyword>
<dbReference type="PANTHER" id="PTHR23076:SF113">
    <property type="entry name" value="ATP-DEPENDENT ZINC METALLOPROTEASE FTSH 1, CHLOROPLASTIC-RELATED"/>
    <property type="match status" value="1"/>
</dbReference>
<feature type="region of interest" description="Disordered" evidence="5">
    <location>
        <begin position="3915"/>
        <end position="3937"/>
    </location>
</feature>
<evidence type="ECO:0000256" key="4">
    <source>
        <dbReference type="PROSITE-ProRule" id="PRU00175"/>
    </source>
</evidence>
<dbReference type="InterPro" id="IPR000642">
    <property type="entry name" value="Peptidase_M41"/>
</dbReference>
<dbReference type="GO" id="GO:0004222">
    <property type="term" value="F:metalloendopeptidase activity"/>
    <property type="evidence" value="ECO:0007669"/>
    <property type="project" value="InterPro"/>
</dbReference>
<feature type="compositionally biased region" description="Basic and acidic residues" evidence="5">
    <location>
        <begin position="982"/>
        <end position="992"/>
    </location>
</feature>
<dbReference type="InterPro" id="IPR013083">
    <property type="entry name" value="Znf_RING/FYVE/PHD"/>
</dbReference>
<dbReference type="InterPro" id="IPR027417">
    <property type="entry name" value="P-loop_NTPase"/>
</dbReference>
<feature type="domain" description="RING-type" evidence="7">
    <location>
        <begin position="4290"/>
        <end position="4340"/>
    </location>
</feature>
<feature type="compositionally biased region" description="Polar residues" evidence="5">
    <location>
        <begin position="3922"/>
        <end position="3931"/>
    </location>
</feature>
<evidence type="ECO:0000256" key="5">
    <source>
        <dbReference type="SAM" id="MobiDB-lite"/>
    </source>
</evidence>
<dbReference type="Gene3D" id="1.20.58.760">
    <property type="entry name" value="Peptidase M41"/>
    <property type="match status" value="1"/>
</dbReference>
<dbReference type="SMART" id="SM00184">
    <property type="entry name" value="RING"/>
    <property type="match status" value="1"/>
</dbReference>
<dbReference type="SMART" id="SM00382">
    <property type="entry name" value="AAA"/>
    <property type="match status" value="1"/>
</dbReference>
<feature type="region of interest" description="Disordered" evidence="5">
    <location>
        <begin position="4359"/>
        <end position="4398"/>
    </location>
</feature>
<feature type="compositionally biased region" description="Low complexity" evidence="5">
    <location>
        <begin position="4016"/>
        <end position="4025"/>
    </location>
</feature>
<feature type="region of interest" description="Disordered" evidence="5">
    <location>
        <begin position="4849"/>
        <end position="4894"/>
    </location>
</feature>
<dbReference type="GO" id="GO:0009535">
    <property type="term" value="C:chloroplast thylakoid membrane"/>
    <property type="evidence" value="ECO:0007669"/>
    <property type="project" value="TreeGrafter"/>
</dbReference>
<dbReference type="GO" id="GO:0005524">
    <property type="term" value="F:ATP binding"/>
    <property type="evidence" value="ECO:0007669"/>
    <property type="project" value="InterPro"/>
</dbReference>
<dbReference type="EMBL" id="LSRX01000207">
    <property type="protein sequence ID" value="OLQ04573.1"/>
    <property type="molecule type" value="Genomic_DNA"/>
</dbReference>
<dbReference type="PROSITE" id="PS50089">
    <property type="entry name" value="ZF_RING_2"/>
    <property type="match status" value="1"/>
</dbReference>
<feature type="compositionally biased region" description="Basic and acidic residues" evidence="5">
    <location>
        <begin position="4883"/>
        <end position="4893"/>
    </location>
</feature>
<feature type="domain" description="Ubiquitin-like" evidence="6">
    <location>
        <begin position="226"/>
        <end position="297"/>
    </location>
</feature>
<name>A0A1Q9EAZ4_SYMMI</name>
<dbReference type="InterPro" id="IPR001584">
    <property type="entry name" value="Integrase_cat-core"/>
</dbReference>
<dbReference type="GO" id="GO:0015074">
    <property type="term" value="P:DNA integration"/>
    <property type="evidence" value="ECO:0007669"/>
    <property type="project" value="InterPro"/>
</dbReference>
<organism evidence="9 10">
    <name type="scientific">Symbiodinium microadriaticum</name>
    <name type="common">Dinoflagellate</name>
    <name type="synonym">Zooxanthella microadriatica</name>
    <dbReference type="NCBI Taxonomy" id="2951"/>
    <lineage>
        <taxon>Eukaryota</taxon>
        <taxon>Sar</taxon>
        <taxon>Alveolata</taxon>
        <taxon>Dinophyceae</taxon>
        <taxon>Suessiales</taxon>
        <taxon>Symbiodiniaceae</taxon>
        <taxon>Symbiodinium</taxon>
    </lineage>
</organism>
<keyword evidence="9" id="KW-0645">Protease</keyword>
<keyword evidence="9" id="KW-0482">Metalloprotease</keyword>
<keyword evidence="4" id="KW-0863">Zinc-finger</keyword>
<dbReference type="InterPro" id="IPR037219">
    <property type="entry name" value="Peptidase_M41-like"/>
</dbReference>
<comment type="caution">
    <text evidence="9">The sequence shown here is derived from an EMBL/GenBank/DDBJ whole genome shotgun (WGS) entry which is preliminary data.</text>
</comment>
<dbReference type="SUPFAM" id="SSF52540">
    <property type="entry name" value="P-loop containing nucleoside triphosphate hydrolases"/>
    <property type="match status" value="1"/>
</dbReference>
<feature type="region of interest" description="Disordered" evidence="5">
    <location>
        <begin position="6219"/>
        <end position="6258"/>
    </location>
</feature>
<evidence type="ECO:0000313" key="10">
    <source>
        <dbReference type="Proteomes" id="UP000186817"/>
    </source>
</evidence>
<dbReference type="Gene3D" id="2.130.10.30">
    <property type="entry name" value="Regulator of chromosome condensation 1/beta-lactamase-inhibitor protein II"/>
    <property type="match status" value="2"/>
</dbReference>
<dbReference type="CDD" id="cd16448">
    <property type="entry name" value="RING-H2"/>
    <property type="match status" value="1"/>
</dbReference>
<feature type="domain" description="Integrase catalytic" evidence="8">
    <location>
        <begin position="2528"/>
        <end position="2692"/>
    </location>
</feature>
<accession>A0A1Q9EAZ4</accession>
<dbReference type="SUPFAM" id="SSF50985">
    <property type="entry name" value="RCC1/BLIP-II"/>
    <property type="match status" value="1"/>
</dbReference>
<dbReference type="InterPro" id="IPR013103">
    <property type="entry name" value="RVT_2"/>
</dbReference>
<feature type="compositionally biased region" description="Polar residues" evidence="5">
    <location>
        <begin position="4850"/>
        <end position="4861"/>
    </location>
</feature>
<feature type="region of interest" description="Disordered" evidence="5">
    <location>
        <begin position="4056"/>
        <end position="4095"/>
    </location>
</feature>
<evidence type="ECO:0000259" key="8">
    <source>
        <dbReference type="PROSITE" id="PS50994"/>
    </source>
</evidence>
<feature type="region of interest" description="Disordered" evidence="5">
    <location>
        <begin position="1899"/>
        <end position="1936"/>
    </location>
</feature>
<evidence type="ECO:0000313" key="9">
    <source>
        <dbReference type="EMBL" id="OLQ04573.1"/>
    </source>
</evidence>
<feature type="region of interest" description="Disordered" evidence="5">
    <location>
        <begin position="5609"/>
        <end position="5697"/>
    </location>
</feature>
<feature type="compositionally biased region" description="Basic and acidic residues" evidence="5">
    <location>
        <begin position="5633"/>
        <end position="5642"/>
    </location>
</feature>
<dbReference type="GO" id="GO:0016887">
    <property type="term" value="F:ATP hydrolysis activity"/>
    <property type="evidence" value="ECO:0007669"/>
    <property type="project" value="InterPro"/>
</dbReference>
<feature type="compositionally biased region" description="Acidic residues" evidence="5">
    <location>
        <begin position="2845"/>
        <end position="2867"/>
    </location>
</feature>
<feature type="region of interest" description="Disordered" evidence="5">
    <location>
        <begin position="966"/>
        <end position="1055"/>
    </location>
</feature>
<dbReference type="Pfam" id="PF00004">
    <property type="entry name" value="AAA"/>
    <property type="match status" value="1"/>
</dbReference>
<keyword evidence="3" id="KW-0472">Membrane</keyword>
<proteinExistence type="predicted"/>
<dbReference type="PROSITE" id="PS50053">
    <property type="entry name" value="UBIQUITIN_2"/>
    <property type="match status" value="1"/>
</dbReference>
<keyword evidence="4" id="KW-0479">Metal-binding</keyword>
<dbReference type="GO" id="GO:0003676">
    <property type="term" value="F:nucleic acid binding"/>
    <property type="evidence" value="ECO:0007669"/>
    <property type="project" value="InterPro"/>
</dbReference>
<dbReference type="OrthoDB" id="442538at2759"/>
<dbReference type="SUPFAM" id="SSF140990">
    <property type="entry name" value="FtsH protease domain-like"/>
    <property type="match status" value="1"/>
</dbReference>
<feature type="region of interest" description="Disordered" evidence="5">
    <location>
        <begin position="459"/>
        <end position="480"/>
    </location>
</feature>
<keyword evidence="3" id="KW-1133">Transmembrane helix</keyword>
<dbReference type="Pfam" id="PF13639">
    <property type="entry name" value="zf-RING_2"/>
    <property type="match status" value="1"/>
</dbReference>
<dbReference type="Pfam" id="PF01434">
    <property type="entry name" value="Peptidase_M41"/>
    <property type="match status" value="1"/>
</dbReference>
<evidence type="ECO:0000256" key="2">
    <source>
        <dbReference type="ARBA" id="ARBA00022692"/>
    </source>
</evidence>
<dbReference type="SUPFAM" id="SSF57850">
    <property type="entry name" value="RING/U-box"/>
    <property type="match status" value="1"/>
</dbReference>
<dbReference type="PROSITE" id="PS50994">
    <property type="entry name" value="INTEGRASE"/>
    <property type="match status" value="1"/>
</dbReference>
<feature type="region of interest" description="Disordered" evidence="5">
    <location>
        <begin position="1542"/>
        <end position="1569"/>
    </location>
</feature>
<evidence type="ECO:0000256" key="1">
    <source>
        <dbReference type="ARBA" id="ARBA00004370"/>
    </source>
</evidence>
<dbReference type="SUPFAM" id="SSF53098">
    <property type="entry name" value="Ribonuclease H-like"/>
    <property type="match status" value="2"/>
</dbReference>
<dbReference type="Pfam" id="PF07727">
    <property type="entry name" value="RVT_2"/>
    <property type="match status" value="1"/>
</dbReference>
<dbReference type="GO" id="GO:0008270">
    <property type="term" value="F:zinc ion binding"/>
    <property type="evidence" value="ECO:0007669"/>
    <property type="project" value="UniProtKB-KW"/>
</dbReference>
<dbReference type="PANTHER" id="PTHR23076">
    <property type="entry name" value="METALLOPROTEASE M41 FTSH"/>
    <property type="match status" value="1"/>
</dbReference>
<dbReference type="InterPro" id="IPR003959">
    <property type="entry name" value="ATPase_AAA_core"/>
</dbReference>
<feature type="compositionally biased region" description="Basic and acidic residues" evidence="5">
    <location>
        <begin position="5667"/>
        <end position="5679"/>
    </location>
</feature>
<sequence length="6967" mass="767517">MGGPAGPGGPGGNPFELGKSKARIIKDGDTKARNCLPYSGEAPDSLRYPNWPQAVTSMQVKFADVAGCDGAKQELVLLWGGDYLPKVISDLPPIDRGYRYLPGVAGSVDSLRIVSKTRREEHPLIVEVVDFLKLLSCALLVGPPGSFVINSTGKTLLAKAVAGEAGVPFFSISASEFVEIFAGIGASRVRDLFEQAKKRGAQELVVAGRSVAVLDPSHSTFCLMPVSVDVYLMSGKMVSLEVEGEASVNTLRVRAQSALGVGKGRLLNSSGRVLPGRATIAEAKLQSGDVLTLRITQVLVAASKRLVFVHGAAFAKILGDGSVVTWGDSECGGDSSAVQDRLKDVQQIQASGHAFAAILENGSVVTWGDASCGGHFSSSRDPLKDVREIQASQKAFAAILWNGSVVTWGDSKRGGDSRAVQDQLKDVRAIQCSCAAFAAILETGSVVTWGDADFGGDSSAVPELSNTQPKKSRSSDSGAVRDQLKEVQQIQASIAAFAAVLGTGSVVSWGDPDFGGSSSAVQDQLTEVQQIQASLGAFAAIRADGSVVTWGNELCGGDSRVVQDQLRSVQHIQASDRAFAAILGDGSVVSWGNAEFGGDSTAVQPQLKDVQQIQASGDGFAAILGDGSVVTWGGSSSDSSSVQHQLKQVHQIQSSSAAFAAILHDGSVVSWGGGNSLGVKANKGVVVIAATNRAAACQVKSDILDQALVRPGRFDRQIQVDPPDVQGRSEILKGKNLAAGVDLTAIARNEGAIVAARQNKAEIDSDDIFNALERISIGLEKKDAVMSEQKKKLVAYHEFQTAVLYLWIFMPSEDRLNSGLYSKAFHGEIFMPSEDRLNSGLYSKDNVTTGASNDFQQCTQVAKQMVMTLGMSPEIGQRLLGGQQGGGPFMGRDFMGQGAPPMSQAQGDSTWKSGREWGQWSGGWGTSQWAHSWGKDNRDWDQSGWARTPSSWNVYDGSWNDAKHWGSTSTGPGSADGGSDGAFKDSTSDKWGRYVSSGDSRAAGDGVLPEGWAPSTEAQGKGMKYRRDDSSRGPSEKMIVPTFSGQTSSSGDDLGMSARSYLRQISAWRRMTRMSEDQQGLTLYQHLTDRAWIDAERLDMDRLASRQGVDYFIEWIKDRYLDVQVTQIGRSLSGFFRGLRRRSDQSVRDYMAEFDRAYSRLTEVGCHLPDVAAAWVFVDRMGLEEQAELNLLASVGNQYSLKALQQAAIVHDRGLRKPWENQSRPPRKDWSSRKPYTTHLTGIEEYEAYETAEPYDTANQEEDEYDCVNEEVAQELFQAFMTHETAKQRYRENAKLRGSDPETLKQLASDRLKAAKAKSFCAGCKRRGHWHKDAVCPLNRGNSEGPGVGTAGTKSAPTPVSGAKADAKTMFPCHVVHVTWEIDGYSNNDLLAITDTACSKSVAGSSWIDSYLMEARRLGCDPQFTSCREAFKFGASKVFMASYGVVLCFELGGYKVSLRVAVVNGDVPLLVSRGALGALGMVLDVAENKACFKKLDVKDMALKVTETGHPAFQIVPSVLPKSFAQDSKTESSEIRIFPRGEQYTAGGDVRGPGDDSDGVMNASASSGSMTCSTCWMVSTCDGAEDDRGDGARLCIETRREAPTFKLLFSPKKIGLATRNFLLDARFSPATFATWWSSTNVSNDFWVENEEYLVRVHVIPRRTFFNPQHWKTSNSVHKEELLQSLGVVRSDLLTAPTVCRPKTLSEFNKAELLEEARARNLWINDRWSTVELRSAIQEDRRNPSANHPANTTKGMHNMTLEELKTRAMELGYHVPPHGTRGTLMRILRDQGGMGPESVLGFGRFRGKAFKETPVGYRTWALREVQANDNPSEDLVMFANWWQGELHKWNGAPKENKTNDPYDAEENATIPYVEEESSTASSWDVLQREVIAPAILPKAKSAPHGYGTQIPRTPARRRSADGPATPTTDRMEQELPPDVSEEVRYLEAMRVEDAANCVFKCEKDPFDGENHGLSGGDPTELDGYYDDFLDHLYEEGTEEIYVTNHDKAEPDVNEEFHETPKPDKEKCEKLARDRLAAKDFNFDTLLRIARLLPLRKLRKGKALRRGGGASFEYFLGGIYSYGNMVGVSNQSSQMPWTVKYVNSFMKSLGVTQWSSFVLFKNTATQVHADVHNMPNTDIKTVSFGPFLGGELWMHDEERAHDDPGTMWRKDEQGKDLPGFNVDTKESVHSFSGKIKHATQPWSGERWALSCFTSRGYNQTSVAQRDQLRELRFGLRGLPLRVGTGENEKAIDSGGRPIKSIRKALWRKAGRLAALTTWCVAASATWTAQSFPVARGQDAVSLFEIGDYTKTLEVTALDYLAAEPFDYAADDHDILDPKIVQHTIQEFTPAVIWLHGSKSVSYLEDIIDYLFEHIDRGRQLALAAQPEDPCWNNTTVQKMLDRYNGMWTRRDGECDVLRVNDPQSGLQSGPIDHEDIPRFDAYMIDNKPEVQDEEENPKFGAEAISFSGGRGLASEVKSSLRRLHQNLGHPSNTDLARHLRLAGADPVVVDACKRLQCQVCQRNKRGASAKPASLPNLLSFNQVVAVDAFYVYDTDGEKVELMMAVDVGTGFVLAGELQGHSTKTMEASFCTIWSNIFGAPGTLVVDLESGLQAGLARFSEWHGTYIRPIAGQAHWQNGTVERAIRTWKEVWGRIIDERSATAEEANMVITAVNNAMNTLRRDSGFSPSQAVWGRDPKLPEEIHGSYQDDHVEHIMSHDRQRAREHTIRIAAKEAYFRCQNDARLRKGLLQRSRVGGPELHVGAHVFFYRKPKNNKNWVWHGPGVVIGEEGPNFWISFSGRCHLVAPEHLRMASSEELGAAFALRSTQADLEKLLEQDFGDEEIYEDLNEPDVEMEEDPTLPQGDPDDLPDQEVRGEGQRRRSEEAPAAPIPKRYRRKGPEAHEASQPNVAYMLKMPKTPRGREKALEKEIPWAMVPADMQESFKQAEQKQWLEHRDHQALEPLSVEASREILQDRPHRVLNSRFAYRDKNWSRRREDEAVGWKPKARLVIAGHRDPDLLSGLPTHAPTISRQGIHLLLQILASNLSRGWKGYAGDVTAAFLCGEDLERELYLRQPKSGLGDLHPEQLLRIRKPIFGLVDSPSAWWQKFHKTLKKLRVKRGSEEWMVVQSTLDHCIFMVQKINGYDSTNEPLLGTPEAYLGVHVDDVLLVGQETLCDLLKHSLSAEFPIQDWEGEKFEYVGSFIEILEDRVKVTQASYANTRLFQVETRREVPDHHEANEIEKHDNQSLIGALSWMASQTRPDLQVGVSMCQQCQKSPTVGDIKFTNQLARRAMEHKEEGLTFYPVNLQEAVLLCYHDAGWANVPQCEEDPFYKLTDEENQAGKLRDGPLARREAKMKKTNSTIASQLGGLYIFVDKAVLSGAECRGSILDWRSGACERVCRSTFAAETMGCGTAIETGDFITKFLEKQKVDGEVKRIVDEQSFVAVVATHEAEASIHAAELRGELEAALTMCAQKSSELTILQDEMDEAASEDDGCSAHGRQAQYQRGMQLLRDNMHPGIQNLEGQRYLLDELAKLLLEEEKVMGNSKMAVAAYTGEVIENSSEVSLPRKSQCVHPDKPMMFACADCPRRGFCGSTRAAPRDGKAARSAVARLGLATPEAESRESTSEEVLRRIKGMAAEVSPSGAALPESVVKNAAVQALAVLAASAGPLAAKATAMTAANLLQQLLRESLDLQMDYGTLVKSFKEMIFESVIAIRAIVGSRVTYSRLLEFVDEALQPTGQCPLGLWSLHDFFPRRTRFGPLDEESRLRATQDLLSFSRRQGETVDTLISRFELVRSRARNEGGGVLSVETAALILLRACGVSSDQFQTLTQPFGLRLPNSDAEFAQMGHHLRRMGHIVERFPNNIASGLRGSTGQAQAFLAEADTGSSRSGDAWQGESMPSSGTWGMAPDMTDWAFHADPSVDSGTDSATSSDNDEPMQTADLQGMSAPQMDEYLFGQYQAAKKRWRRFTGKPVRSLRRVLKRKGKGKGKGFRGSYLNLDGLLQQSSYFKGKDNPGSSTQAAASSQGPRTTFVVEPTSSLHFAAFDDGSWDNITTPRSHVSAGPTASAPQAMRDSSAQQATAAPRAPEVHELSPDPWTVNPDPWTQWLSENAASAPPPAVQAPTTWDFPGMASAGTREPFSQAVGLTREPPVNDAQDASGPPPLPLWLWETHQAVHLAQTNVGLSRSSDREPERATVPSIFAQPGTGNVLTGYNVASLMPSQAPLEQVTVPAHEAPRISEATESIFSQVHALRASASGDQNPSRPSTTVSAAAIASRAQPERPFQGRAVSCTVCLEDFAPGDHIGRLTCGHTFHCTCISELAMHNPGVEEEVLSVECPNCRQQVTLAHAWHYPRVSTVPYDPSESAAQPSSDQHENAGTVTPRASTESTSEFRSPESQGAYPWWPVPSLETASGSEALGVQGQSYHISVQLASGRVGLLIDPGSYGNLVGEEWLADAVTRTGRDPMLEHREQPLQVGGVGRGAQVCSNNCRMPIAITRDDGSTASGTFSSPVVSSSGCPALLGLRSLQENRAILDMSRNLLHFAAPGEVTIKLPPGSETYQLEVARSGHLLLPCDAFQASAGGKQVGEHHLFADDAHVSVDPAPSPQFEAQESFTNAALSAINVDDDEQACANVLAQYSWEAAVALLLRLTSEWIANAESQDGRFCDHKGLSISLGAFVHGGCVGVSKVTRQRPQLTKLLCHMISSKEPHATFTAIQVLRDVESPVHTDKYNADLNVLLPLKLPRSGGNLWQELREGDHVNGAIQIRSYGGQQLAGVETPLREGHCTMFDPKRRHATQSWKQGTRLVLAAYTAGSYCKLSPPDSAALETLGFPLPATQMRTAVPVTISEPDLSQQTQSQQPVAATRAIPDPPQPSAEHSLNDAMQREPVRREGTRTQVRGSAISLVRRVLLITLYHSTFTAFLEQGWEPTRLRPLELLRDNFDDVLFRLKSDEYHALWVDLAEPKHFAGHNRMNQVCARLAVLLQWAERLDVPTVFSACRRNAWQHTAVETLLHERHFHVSYHNWCAYGVKVAPGVEASAVKHKMLSSILLPSAECACPRGTEHTYDLDLNRGPGTSRVRAEAEHRVISHVVSSLSAFACRDRSGPAKLPDPLCTVPMSGHDSLTYACECCGLLQATECCSHCEGVCVVQLSRTQSVKADSVIPSQPLPAAEPGIPSQAFPTEQKLRVQERRKQGLTTIVRKKAKTVQQHFDDCGDSLASLDMSPQQPQRVTYLSTCFSDEDDNDAYEDYVVSLVTPQLNSLELHSSTGECSPFHFSAEAADVDELISILGEEQFASWGPEVFEVCGDTAEHARVCARRRVKAGRNFDIVCHANLTHLPTQERILSYVATAKPFVAVLASTCVPPGATQATLTEFCGKVAALQQTHSRFFLCEHSFPPMMRERSPWPDVRASPECCRVVLHQCQLGHTMNGLPVLKPTEMVANAKQLLFPFANLQCPGHHVHANMTSDVGTQASAWPPEMCKRVASGIEALAVYLCRTEPQQLEACLGEAQPLLQQAFPSVQVGTEEEAAVGAEDESASSEPWRKCKGCLWRLEMHDPLHSRVRGICKYPDVQELRFECPGCKARKHRSDPSHTFGPDCRHVCTQERRSVRRRPYSRVPAVREPTADLRPSSLGREDEQRAETEATSAAAPPPDEQEEAAEPASGSRDGARHGRGPDHGPRHMRTRQEASAQTPVPADWSSFDVQASFRGLRQADEAGRRRILRKLHLRWFHIGTDKMQKLLKCAGLGKDVLDLVPSIVDTCRVCQHWARPGTESKTSGRMVLGFNLEVEGDLMFCRINGQQRIVMVLVDRGVRWTCTAVIENKTTPCLLNALDAAWIAVFGPMSVLIWDGETGLDDDESTTYFQLRGITKRTAAPNQHTRIADRKIAVLRDTVHKLNTQVTSDGVNVPFVRIVAEATFALNALTSVNGMSPYTAVLGRVPAMLPCDDTLLSDSTGSDASKHSFRLRELAVQAIAEGTARERMKRALHSQAKPSALSDLDYRVGEVVDYWREPVNKDVSGWRGPATITDLTRLEHGRIGIRTNTDQMLTCRVQDIRRSLVYLTVPLCCFFNFPDAIESPSHTANQAQMHVQDFADRLTPSTVITLGQVKTAEGQWVVTPHTAQHRSVYDAAMFIAETVFQLTNVACVRVAKAVRTLTARSEFNNSMLLWWTSDGSRQISFLHSEASKLAMPTVIGQDWTEARLVQMLCLPDEEGWVTARRWSEPGPVPNSEPENSEAPEPQDERLSTIPEESEESGPSLVSWTRLCDTFGDAITEENRVHLTEAYLAIVSEEVVTGSHPHVECSSVPDVQAWLQCSDACEAEIPEWRDASNPEQTQHFLSEEFNEALSQCNCDADDFTALDADDTGAFVAIDAYGSECKYLEGLSQQPMADEHAELRFYEAHTRKVVIERSDDLLTQDEVRLHASEVTQAIIDELKTWQGFKCFKRRPRAEAPCVIDVRWVFKWKFVKGVRKIRARLCLRGFKETGSDDQSNYSATATRFSQRALVSECVLRGWVLASSDVPKAFLQGVSYDELAQATNRPKRDVSFDLTGEALHCLRQMPEFKGFDPRHEVLHCLKPGTGCRDAPKCFSLKLRKATSEYGFVSSTVDPELELLFKAGELLMAVLKHVDDLKMIGPKEEIIRFVDYLSGIFGKLDIEFHKFTFCGVAHEQHPDGSISLDQTKFLAACKPMVAPKQAPTEELPEEVRRHFLSLLMTIAYSLITRPDIAVFVTALQRESHKALYVHVTRINTLLKWAQANPRKITYPVMRAYPDALVQISDSSYRAKAEDGLSVRGLVSVRTCLKDIDAGCTQTECHMIDFVSKAQRHVTRSTFSSELFAATDATDSGLLHTIVLHELKHGVLSSDEARLMIEGSKTCSVHLCLVVDAKSVSSAATAPNLRIPAEPSLLLHVNWLRSLLMRGRLHRLFWCDTRVMIADAMTKGAVTRALVTAAMRGTLEMSIPYSRQQIE</sequence>
<dbReference type="InterPro" id="IPR000626">
    <property type="entry name" value="Ubiquitin-like_dom"/>
</dbReference>
<protein>
    <submittedName>
        <fullName evidence="9">ATP-dependent zinc metalloprotease FTSH 1, chloroplastic</fullName>
    </submittedName>
</protein>
<evidence type="ECO:0000259" key="6">
    <source>
        <dbReference type="PROSITE" id="PS50053"/>
    </source>
</evidence>
<dbReference type="InterPro" id="IPR009091">
    <property type="entry name" value="RCC1/BLIP-II"/>
</dbReference>
<keyword evidence="9" id="KW-0378">Hydrolase</keyword>
<keyword evidence="10" id="KW-1185">Reference proteome</keyword>
<dbReference type="InterPro" id="IPR003593">
    <property type="entry name" value="AAA+_ATPase"/>
</dbReference>
<dbReference type="InterPro" id="IPR001841">
    <property type="entry name" value="Znf_RING"/>
</dbReference>
<dbReference type="GO" id="GO:0006508">
    <property type="term" value="P:proteolysis"/>
    <property type="evidence" value="ECO:0007669"/>
    <property type="project" value="UniProtKB-KW"/>
</dbReference>
<feature type="region of interest" description="Disordered" evidence="5">
    <location>
        <begin position="1216"/>
        <end position="1235"/>
    </location>
</feature>
<comment type="subcellular location">
    <subcellularLocation>
        <location evidence="1">Membrane</location>
    </subcellularLocation>
</comment>
<reference evidence="9 10" key="1">
    <citation type="submission" date="2016-02" db="EMBL/GenBank/DDBJ databases">
        <title>Genome analysis of coral dinoflagellate symbionts highlights evolutionary adaptations to a symbiotic lifestyle.</title>
        <authorList>
            <person name="Aranda M."/>
            <person name="Li Y."/>
            <person name="Liew Y.J."/>
            <person name="Baumgarten S."/>
            <person name="Simakov O."/>
            <person name="Wilson M."/>
            <person name="Piel J."/>
            <person name="Ashoor H."/>
            <person name="Bougouffa S."/>
            <person name="Bajic V.B."/>
            <person name="Ryu T."/>
            <person name="Ravasi T."/>
            <person name="Bayer T."/>
            <person name="Micklem G."/>
            <person name="Kim H."/>
            <person name="Bhak J."/>
            <person name="Lajeunesse T.C."/>
            <person name="Voolstra C.R."/>
        </authorList>
    </citation>
    <scope>NUCLEOTIDE SEQUENCE [LARGE SCALE GENOMIC DNA]</scope>
    <source>
        <strain evidence="9 10">CCMP2467</strain>
    </source>
</reference>
<dbReference type="Gene3D" id="3.30.420.10">
    <property type="entry name" value="Ribonuclease H-like superfamily/Ribonuclease H"/>
    <property type="match status" value="2"/>
</dbReference>
<feature type="compositionally biased region" description="Basic and acidic residues" evidence="5">
    <location>
        <begin position="1025"/>
        <end position="1035"/>
    </location>
</feature>
<feature type="region of interest" description="Disordered" evidence="5">
    <location>
        <begin position="4007"/>
        <end position="4028"/>
    </location>
</feature>
<feature type="compositionally biased region" description="Polar residues" evidence="5">
    <location>
        <begin position="4364"/>
        <end position="4396"/>
    </location>
</feature>
<dbReference type="Gene3D" id="3.30.40.10">
    <property type="entry name" value="Zinc/RING finger domain, C3HC4 (zinc finger)"/>
    <property type="match status" value="1"/>
</dbReference>